<reference evidence="2" key="2">
    <citation type="journal article" date="2023" name="Science">
        <title>Genomic signatures of disease resistance in endangered staghorn corals.</title>
        <authorList>
            <person name="Vollmer S.V."/>
            <person name="Selwyn J.D."/>
            <person name="Despard B.A."/>
            <person name="Roesel C.L."/>
        </authorList>
    </citation>
    <scope>NUCLEOTIDE SEQUENCE</scope>
    <source>
        <strain evidence="2">K2</strain>
    </source>
</reference>
<accession>A0AAD9QKA1</accession>
<proteinExistence type="predicted"/>
<evidence type="ECO:0000256" key="1">
    <source>
        <dbReference type="SAM" id="MobiDB-lite"/>
    </source>
</evidence>
<keyword evidence="3" id="KW-1185">Reference proteome</keyword>
<reference evidence="2" key="1">
    <citation type="journal article" date="2023" name="G3 (Bethesda)">
        <title>Whole genome assembly and annotation of the endangered Caribbean coral Acropora cervicornis.</title>
        <authorList>
            <person name="Selwyn J.D."/>
            <person name="Vollmer S.V."/>
        </authorList>
    </citation>
    <scope>NUCLEOTIDE SEQUENCE</scope>
    <source>
        <strain evidence="2">K2</strain>
    </source>
</reference>
<name>A0AAD9QKA1_ACRCE</name>
<protein>
    <submittedName>
        <fullName evidence="2">Uncharacterized protein</fullName>
    </submittedName>
</protein>
<evidence type="ECO:0000313" key="2">
    <source>
        <dbReference type="EMBL" id="KAK2562480.1"/>
    </source>
</evidence>
<comment type="caution">
    <text evidence="2">The sequence shown here is derived from an EMBL/GenBank/DDBJ whole genome shotgun (WGS) entry which is preliminary data.</text>
</comment>
<dbReference type="Proteomes" id="UP001249851">
    <property type="component" value="Unassembled WGS sequence"/>
</dbReference>
<dbReference type="EMBL" id="JARQWQ010000028">
    <property type="protein sequence ID" value="KAK2562480.1"/>
    <property type="molecule type" value="Genomic_DNA"/>
</dbReference>
<dbReference type="AlphaFoldDB" id="A0AAD9QKA1"/>
<organism evidence="2 3">
    <name type="scientific">Acropora cervicornis</name>
    <name type="common">Staghorn coral</name>
    <dbReference type="NCBI Taxonomy" id="6130"/>
    <lineage>
        <taxon>Eukaryota</taxon>
        <taxon>Metazoa</taxon>
        <taxon>Cnidaria</taxon>
        <taxon>Anthozoa</taxon>
        <taxon>Hexacorallia</taxon>
        <taxon>Scleractinia</taxon>
        <taxon>Astrocoeniina</taxon>
        <taxon>Acroporidae</taxon>
        <taxon>Acropora</taxon>
    </lineage>
</organism>
<sequence>MFSSKGNAASTSKSTPRQKNSDKGMSVNRRPKIIFNAQYYDGSPLFCGLAEQNVADPRYLGNVRSNVERCFCWSKFDQIPHLGCNNLARKKRSVPGANGDIFCGTLKLAEIEAKIMEP</sequence>
<gene>
    <name evidence="2" type="ORF">P5673_014144</name>
</gene>
<evidence type="ECO:0000313" key="3">
    <source>
        <dbReference type="Proteomes" id="UP001249851"/>
    </source>
</evidence>
<feature type="compositionally biased region" description="Polar residues" evidence="1">
    <location>
        <begin position="1"/>
        <end position="18"/>
    </location>
</feature>
<feature type="region of interest" description="Disordered" evidence="1">
    <location>
        <begin position="1"/>
        <end position="29"/>
    </location>
</feature>